<comment type="caution">
    <text evidence="1">The sequence shown here is derived from an EMBL/GenBank/DDBJ whole genome shotgun (WGS) entry which is preliminary data.</text>
</comment>
<proteinExistence type="predicted"/>
<dbReference type="InterPro" id="IPR024524">
    <property type="entry name" value="DUF3800"/>
</dbReference>
<dbReference type="Proteomes" id="UP001623600">
    <property type="component" value="Unassembled WGS sequence"/>
</dbReference>
<dbReference type="Pfam" id="PF12686">
    <property type="entry name" value="DUF3800"/>
    <property type="match status" value="1"/>
</dbReference>
<sequence length="361" mass="41860">MQFFCDESGQTGSNYLDTTQPFYVLGGWIKPDNMDDDEFKSAFHNLRAGNEVKSSKLVRSPKGRETLLKLINMASEYNFIPIYCIVEKRFAISARMVEELLDPKYNDLVPNSATYDEMSISKYDLAMMFYKLPDNIINDFAKNYSKHDISGIIDCINRMIEYFDTNKYKQFAKIVENSLRFINSNPAFSSDNDNTDDIFSHKIDKEKAIQSVNWFTFYTLISILDDYAYKNNKFISIVHDEQKTYDVSFLSMFNVVTKGEDYVTHFQNNPLRGIKNKLTKLDFAESVDSEYIQMADVLVGSWNYILKYGVDGSLTIDESTQRLAEKVLSLLKNYRYLHWMISEKVTSNISNAFKLSSCKEN</sequence>
<accession>A0ABW8S1P6</accession>
<gene>
    <name evidence="1" type="ORF">ACJDTP_02585</name>
</gene>
<protein>
    <submittedName>
        <fullName evidence="1">DUF3800 domain-containing protein</fullName>
    </submittedName>
</protein>
<name>A0ABW8S1P6_9CLOT</name>
<evidence type="ECO:0000313" key="1">
    <source>
        <dbReference type="EMBL" id="MFL0163953.1"/>
    </source>
</evidence>
<reference evidence="1 2" key="1">
    <citation type="submission" date="2024-11" db="EMBL/GenBank/DDBJ databases">
        <authorList>
            <person name="Heng Y.C."/>
            <person name="Lim A.C.H."/>
            <person name="Lee J.K.Y."/>
            <person name="Kittelmann S."/>
        </authorList>
    </citation>
    <scope>NUCLEOTIDE SEQUENCE [LARGE SCALE GENOMIC DNA]</scope>
    <source>
        <strain evidence="1 2">WILCCON 0112</strain>
    </source>
</reference>
<dbReference type="EMBL" id="JBJIAB010000002">
    <property type="protein sequence ID" value="MFL0163953.1"/>
    <property type="molecule type" value="Genomic_DNA"/>
</dbReference>
<keyword evidence="2" id="KW-1185">Reference proteome</keyword>
<evidence type="ECO:0000313" key="2">
    <source>
        <dbReference type="Proteomes" id="UP001623600"/>
    </source>
</evidence>
<organism evidence="1 2">
    <name type="scientific">Candidatus Clostridium helianthi</name>
    <dbReference type="NCBI Taxonomy" id="3381660"/>
    <lineage>
        <taxon>Bacteria</taxon>
        <taxon>Bacillati</taxon>
        <taxon>Bacillota</taxon>
        <taxon>Clostridia</taxon>
        <taxon>Eubacteriales</taxon>
        <taxon>Clostridiaceae</taxon>
        <taxon>Clostridium</taxon>
    </lineage>
</organism>
<dbReference type="RefSeq" id="WP_406760410.1">
    <property type="nucleotide sequence ID" value="NZ_JBJIAB010000002.1"/>
</dbReference>